<organism evidence="2 3">
    <name type="scientific">Paraglaciecola mesophila</name>
    <dbReference type="NCBI Taxonomy" id="197222"/>
    <lineage>
        <taxon>Bacteria</taxon>
        <taxon>Pseudomonadati</taxon>
        <taxon>Pseudomonadota</taxon>
        <taxon>Gammaproteobacteria</taxon>
        <taxon>Alteromonadales</taxon>
        <taxon>Alteromonadaceae</taxon>
        <taxon>Paraglaciecola</taxon>
    </lineage>
</organism>
<dbReference type="InterPro" id="IPR037523">
    <property type="entry name" value="VOC_core"/>
</dbReference>
<dbReference type="Pfam" id="PF00903">
    <property type="entry name" value="Glyoxalase"/>
    <property type="match status" value="1"/>
</dbReference>
<dbReference type="Gene3D" id="3.10.180.10">
    <property type="entry name" value="2,3-Dihydroxybiphenyl 1,2-Dioxygenase, domain 1"/>
    <property type="match status" value="1"/>
</dbReference>
<dbReference type="OrthoDB" id="8776491at2"/>
<dbReference type="KEGG" id="pmes:FX988_00609"/>
<dbReference type="InterPro" id="IPR052164">
    <property type="entry name" value="Anthracycline_SecMetBiosynth"/>
</dbReference>
<dbReference type="Proteomes" id="UP000464524">
    <property type="component" value="Chromosome"/>
</dbReference>
<dbReference type="RefSeq" id="WP_160178277.1">
    <property type="nucleotide sequence ID" value="NZ_CP047656.1"/>
</dbReference>
<dbReference type="EMBL" id="CP047656">
    <property type="protein sequence ID" value="QHJ10397.1"/>
    <property type="molecule type" value="Genomic_DNA"/>
</dbReference>
<dbReference type="InterPro" id="IPR029068">
    <property type="entry name" value="Glyas_Bleomycin-R_OHBP_Dase"/>
</dbReference>
<reference evidence="2 3" key="1">
    <citation type="submission" date="2019-12" db="EMBL/GenBank/DDBJ databases">
        <title>Genome sequencing and assembly of endphytes of Porphyra tenera.</title>
        <authorList>
            <person name="Park J.M."/>
            <person name="Shin R."/>
            <person name="Jo S.H."/>
        </authorList>
    </citation>
    <scope>NUCLEOTIDE SEQUENCE [LARGE SCALE GENOMIC DNA]</scope>
    <source>
        <strain evidence="2 3">GPM4</strain>
    </source>
</reference>
<protein>
    <recommendedName>
        <fullName evidence="1">VOC domain-containing protein</fullName>
    </recommendedName>
</protein>
<dbReference type="PROSITE" id="PS51819">
    <property type="entry name" value="VOC"/>
    <property type="match status" value="1"/>
</dbReference>
<accession>A0A857JHJ4</accession>
<evidence type="ECO:0000313" key="2">
    <source>
        <dbReference type="EMBL" id="QHJ10397.1"/>
    </source>
</evidence>
<sequence length="125" mass="13432">MTNPVGWFEIYVEDMDRAKAFYQTVLAVTLETLTDPTDEQAHMLAFPSDMEKYGAAGALVKMTGMTPGGNSTLVYFSCEDCAVEAGRVSQAGGAVEQAKMSIGEYGFIALVKDTEGNMFGLHSQA</sequence>
<feature type="domain" description="VOC" evidence="1">
    <location>
        <begin position="4"/>
        <end position="124"/>
    </location>
</feature>
<keyword evidence="3" id="KW-1185">Reference proteome</keyword>
<dbReference type="PANTHER" id="PTHR33993:SF2">
    <property type="entry name" value="VOC DOMAIN-CONTAINING PROTEIN"/>
    <property type="match status" value="1"/>
</dbReference>
<evidence type="ECO:0000259" key="1">
    <source>
        <dbReference type="PROSITE" id="PS51819"/>
    </source>
</evidence>
<dbReference type="AlphaFoldDB" id="A0A857JHJ4"/>
<proteinExistence type="predicted"/>
<dbReference type="SUPFAM" id="SSF54593">
    <property type="entry name" value="Glyoxalase/Bleomycin resistance protein/Dihydroxybiphenyl dioxygenase"/>
    <property type="match status" value="1"/>
</dbReference>
<dbReference type="CDD" id="cd07247">
    <property type="entry name" value="SgaA_N_like"/>
    <property type="match status" value="1"/>
</dbReference>
<evidence type="ECO:0000313" key="3">
    <source>
        <dbReference type="Proteomes" id="UP000464524"/>
    </source>
</evidence>
<dbReference type="PANTHER" id="PTHR33993">
    <property type="entry name" value="GLYOXALASE-RELATED"/>
    <property type="match status" value="1"/>
</dbReference>
<name>A0A857JHJ4_9ALTE</name>
<dbReference type="InterPro" id="IPR004360">
    <property type="entry name" value="Glyas_Fos-R_dOase_dom"/>
</dbReference>
<gene>
    <name evidence="2" type="ORF">FX988_00609</name>
</gene>